<evidence type="ECO:0000256" key="1">
    <source>
        <dbReference type="PIRNR" id="PIRNR037226"/>
    </source>
</evidence>
<evidence type="ECO:0000259" key="2">
    <source>
        <dbReference type="Pfam" id="PF07687"/>
    </source>
</evidence>
<comment type="similarity">
    <text evidence="1">Belongs to the peptidase M20A family.</text>
</comment>
<accession>A0A1D1V882</accession>
<organism evidence="3 4">
    <name type="scientific">Ramazzottius varieornatus</name>
    <name type="common">Water bear</name>
    <name type="synonym">Tardigrade</name>
    <dbReference type="NCBI Taxonomy" id="947166"/>
    <lineage>
        <taxon>Eukaryota</taxon>
        <taxon>Metazoa</taxon>
        <taxon>Ecdysozoa</taxon>
        <taxon>Tardigrada</taxon>
        <taxon>Eutardigrada</taxon>
        <taxon>Parachela</taxon>
        <taxon>Hypsibioidea</taxon>
        <taxon>Ramazzottiidae</taxon>
        <taxon>Ramazzottius</taxon>
    </lineage>
</organism>
<protein>
    <recommendedName>
        <fullName evidence="1">Peptidase M20 domain-containing protein 2</fullName>
    </recommendedName>
</protein>
<reference evidence="3 4" key="1">
    <citation type="journal article" date="2016" name="Nat. Commun.">
        <title>Extremotolerant tardigrade genome and improved radiotolerance of human cultured cells by tardigrade-unique protein.</title>
        <authorList>
            <person name="Hashimoto T."/>
            <person name="Horikawa D.D."/>
            <person name="Saito Y."/>
            <person name="Kuwahara H."/>
            <person name="Kozuka-Hata H."/>
            <person name="Shin-I T."/>
            <person name="Minakuchi Y."/>
            <person name="Ohishi K."/>
            <person name="Motoyama A."/>
            <person name="Aizu T."/>
            <person name="Enomoto A."/>
            <person name="Kondo K."/>
            <person name="Tanaka S."/>
            <person name="Hara Y."/>
            <person name="Koshikawa S."/>
            <person name="Sagara H."/>
            <person name="Miura T."/>
            <person name="Yokobori S."/>
            <person name="Miyagawa K."/>
            <person name="Suzuki Y."/>
            <person name="Kubo T."/>
            <person name="Oyama M."/>
            <person name="Kohara Y."/>
            <person name="Fujiyama A."/>
            <person name="Arakawa K."/>
            <person name="Katayama T."/>
            <person name="Toyoda A."/>
            <person name="Kunieda T."/>
        </authorList>
    </citation>
    <scope>NUCLEOTIDE SEQUENCE [LARGE SCALE GENOMIC DNA]</scope>
    <source>
        <strain evidence="3 4">YOKOZUNA-1</strain>
    </source>
</reference>
<dbReference type="PANTHER" id="PTHR30575">
    <property type="entry name" value="PEPTIDASE M20"/>
    <property type="match status" value="1"/>
</dbReference>
<dbReference type="Pfam" id="PF01546">
    <property type="entry name" value="Peptidase_M20"/>
    <property type="match status" value="1"/>
</dbReference>
<dbReference type="SUPFAM" id="SSF53187">
    <property type="entry name" value="Zn-dependent exopeptidases"/>
    <property type="match status" value="1"/>
</dbReference>
<dbReference type="Proteomes" id="UP000186922">
    <property type="component" value="Unassembled WGS sequence"/>
</dbReference>
<proteinExistence type="inferred from homology"/>
<dbReference type="STRING" id="947166.A0A1D1V882"/>
<dbReference type="CDD" id="cd05672">
    <property type="entry name" value="M20_ACY1L2-like"/>
    <property type="match status" value="1"/>
</dbReference>
<dbReference type="InterPro" id="IPR052030">
    <property type="entry name" value="Peptidase_M20/M20A_hydrolases"/>
</dbReference>
<evidence type="ECO:0000313" key="4">
    <source>
        <dbReference type="Proteomes" id="UP000186922"/>
    </source>
</evidence>
<dbReference type="GO" id="GO:0016805">
    <property type="term" value="F:dipeptidase activity"/>
    <property type="evidence" value="ECO:0007669"/>
    <property type="project" value="InterPro"/>
</dbReference>
<dbReference type="NCBIfam" id="TIGR01891">
    <property type="entry name" value="amidohydrolases"/>
    <property type="match status" value="1"/>
</dbReference>
<dbReference type="InterPro" id="IPR002933">
    <property type="entry name" value="Peptidase_M20"/>
</dbReference>
<dbReference type="InterPro" id="IPR011650">
    <property type="entry name" value="Peptidase_M20_dimer"/>
</dbReference>
<dbReference type="InterPro" id="IPR017439">
    <property type="entry name" value="Amidohydrolase"/>
</dbReference>
<dbReference type="InterPro" id="IPR017144">
    <property type="entry name" value="Xaa-Arg_dipeptidase"/>
</dbReference>
<dbReference type="Gene3D" id="3.40.630.10">
    <property type="entry name" value="Zn peptidases"/>
    <property type="match status" value="1"/>
</dbReference>
<dbReference type="Pfam" id="PF07687">
    <property type="entry name" value="M20_dimer"/>
    <property type="match status" value="1"/>
</dbReference>
<comment type="caution">
    <text evidence="3">The sequence shown here is derived from an EMBL/GenBank/DDBJ whole genome shotgun (WGS) entry which is preliminary data.</text>
</comment>
<gene>
    <name evidence="3" type="primary">RvY_07723-1</name>
    <name evidence="3" type="synonym">RvY_07723.1</name>
    <name evidence="3" type="ORF">RvY_07723</name>
</gene>
<dbReference type="SUPFAM" id="SSF55031">
    <property type="entry name" value="Bacterial exopeptidase dimerisation domain"/>
    <property type="match status" value="1"/>
</dbReference>
<dbReference type="AlphaFoldDB" id="A0A1D1V882"/>
<name>A0A1D1V882_RAMVA</name>
<feature type="domain" description="Peptidase M20 dimerisation" evidence="2">
    <location>
        <begin position="187"/>
        <end position="276"/>
    </location>
</feature>
<dbReference type="Gene3D" id="3.30.70.360">
    <property type="match status" value="1"/>
</dbReference>
<dbReference type="EMBL" id="BDGG01000003">
    <property type="protein sequence ID" value="GAU96252.1"/>
    <property type="molecule type" value="Genomic_DNA"/>
</dbReference>
<dbReference type="OrthoDB" id="6119954at2759"/>
<dbReference type="PIRSF" id="PIRSF037226">
    <property type="entry name" value="Amidohydrolase_ACY1L2_prd"/>
    <property type="match status" value="1"/>
</dbReference>
<dbReference type="PANTHER" id="PTHR30575:SF0">
    <property type="entry name" value="XAA-ARG DIPEPTIDASE"/>
    <property type="match status" value="1"/>
</dbReference>
<keyword evidence="4" id="KW-1185">Reference proteome</keyword>
<dbReference type="InterPro" id="IPR036264">
    <property type="entry name" value="Bact_exopeptidase_dim_dom"/>
</dbReference>
<evidence type="ECO:0000313" key="3">
    <source>
        <dbReference type="EMBL" id="GAU96252.1"/>
    </source>
</evidence>
<sequence length="407" mass="44133">MANQPMVVSEQLESIVQSMLEDHAERLAVLATEIWKNPELNYKEVIAAKLLTDYLKENGHNTTQPYGGLQTAFLAQYQTANFDASKHPTVAVLCEYDALPEIGHACGHNLIAEAGIGTFIAATKALENSNLQGRVRVVGSPAEEGGGGKVRLLHAGAFEDVDFAMMVHPSPLDILHPPILAIDHGIAEFHGRASHASLGPSEGLNALDAVVQAYNNLAMLRQQLKPKQQLHMIIAHGGDRPNVIPSYTRMEYHIRAPTQKDIQQVRAKVALCFQAAALATGCQLEQTLDGDSYSALMSNHTMLSVFKHYQEKQGTKFPPIPDLAGGSTDMGDVSINIPSIHPGIFVGKPIMIHTKEFQMLAGTPEAHGYVRKAAASMAMLTLELLANPLLREKVRAEFAASKLTFVG</sequence>
<dbReference type="FunFam" id="3.30.70.360:FF:000004">
    <property type="entry name" value="Peptidase M20 domain-containing protein 2"/>
    <property type="match status" value="1"/>
</dbReference>